<dbReference type="STRING" id="648782.SAMN04488554_3862"/>
<keyword evidence="1" id="KW-0472">Membrane</keyword>
<dbReference type="NCBIfam" id="NF038065">
    <property type="entry name" value="Pr6Pr"/>
    <property type="match status" value="1"/>
</dbReference>
<organism evidence="2 3">
    <name type="scientific">Ruania alba</name>
    <dbReference type="NCBI Taxonomy" id="648782"/>
    <lineage>
        <taxon>Bacteria</taxon>
        <taxon>Bacillati</taxon>
        <taxon>Actinomycetota</taxon>
        <taxon>Actinomycetes</taxon>
        <taxon>Micrococcales</taxon>
        <taxon>Ruaniaceae</taxon>
        <taxon>Ruania</taxon>
    </lineage>
</organism>
<evidence type="ECO:0000313" key="3">
    <source>
        <dbReference type="Proteomes" id="UP000199220"/>
    </source>
</evidence>
<dbReference type="OrthoDB" id="9809977at2"/>
<keyword evidence="1" id="KW-1133">Transmembrane helix</keyword>
<dbReference type="InterPro" id="IPR049713">
    <property type="entry name" value="Pr6Pr-like"/>
</dbReference>
<feature type="transmembrane region" description="Helical" evidence="1">
    <location>
        <begin position="144"/>
        <end position="167"/>
    </location>
</feature>
<keyword evidence="1" id="KW-0812">Transmembrane</keyword>
<feature type="transmembrane region" description="Helical" evidence="1">
    <location>
        <begin position="45"/>
        <end position="68"/>
    </location>
</feature>
<dbReference type="AlphaFoldDB" id="A0A1H5N227"/>
<sequence>MTPARSVHIVTAVAAVSALLLQLILSASGAAVLLATEVPPLGTRLWRLASYFTIQSNLLVAVGAVMLSLDPQRDGRVFRIVRLAGLVGITVTGLVHVFLLRPLLDLTGWSLVADTMLHVVVPVLCVVGWLLLGPRSRIDGAAIVGATVWPVLWLAATLAVGGITDWFPYPFVNFRDQGWGTVAGTCLGILVLFAALFGASWLADRRLPGSARRH</sequence>
<dbReference type="RefSeq" id="WP_089774774.1">
    <property type="nucleotide sequence ID" value="NZ_FNTX01000002.1"/>
</dbReference>
<proteinExistence type="predicted"/>
<feature type="transmembrane region" description="Helical" evidence="1">
    <location>
        <begin position="179"/>
        <end position="203"/>
    </location>
</feature>
<protein>
    <recommendedName>
        <fullName evidence="4">F420-dependent oxidoreductase</fullName>
    </recommendedName>
</protein>
<name>A0A1H5N227_9MICO</name>
<accession>A0A1H5N227</accession>
<dbReference type="EMBL" id="FNTX01000002">
    <property type="protein sequence ID" value="SEE95634.1"/>
    <property type="molecule type" value="Genomic_DNA"/>
</dbReference>
<dbReference type="Proteomes" id="UP000199220">
    <property type="component" value="Unassembled WGS sequence"/>
</dbReference>
<feature type="transmembrane region" description="Helical" evidence="1">
    <location>
        <begin position="111"/>
        <end position="132"/>
    </location>
</feature>
<reference evidence="3" key="1">
    <citation type="submission" date="2016-10" db="EMBL/GenBank/DDBJ databases">
        <authorList>
            <person name="Varghese N."/>
            <person name="Submissions S."/>
        </authorList>
    </citation>
    <scope>NUCLEOTIDE SEQUENCE [LARGE SCALE GENOMIC DNA]</scope>
    <source>
        <strain evidence="3">DSM 21368</strain>
    </source>
</reference>
<gene>
    <name evidence="2" type="ORF">SAMN04488554_3862</name>
</gene>
<evidence type="ECO:0000313" key="2">
    <source>
        <dbReference type="EMBL" id="SEE95634.1"/>
    </source>
</evidence>
<evidence type="ECO:0008006" key="4">
    <source>
        <dbReference type="Google" id="ProtNLM"/>
    </source>
</evidence>
<keyword evidence="3" id="KW-1185">Reference proteome</keyword>
<evidence type="ECO:0000256" key="1">
    <source>
        <dbReference type="SAM" id="Phobius"/>
    </source>
</evidence>
<feature type="transmembrane region" description="Helical" evidence="1">
    <location>
        <begin position="80"/>
        <end position="99"/>
    </location>
</feature>